<keyword evidence="5" id="KW-0804">Transcription</keyword>
<dbReference type="InterPro" id="IPR018060">
    <property type="entry name" value="HTH_AraC"/>
</dbReference>
<dbReference type="InterPro" id="IPR014710">
    <property type="entry name" value="RmlC-like_jellyroll"/>
</dbReference>
<dbReference type="InterPro" id="IPR018062">
    <property type="entry name" value="HTH_AraC-typ_CS"/>
</dbReference>
<keyword evidence="8" id="KW-1185">Reference proteome</keyword>
<keyword evidence="1" id="KW-0963">Cytoplasm</keyword>
<dbReference type="SMART" id="SM00342">
    <property type="entry name" value="HTH_ARAC"/>
    <property type="match status" value="1"/>
</dbReference>
<dbReference type="SUPFAM" id="SSF51215">
    <property type="entry name" value="Regulatory protein AraC"/>
    <property type="match status" value="1"/>
</dbReference>
<dbReference type="RefSeq" id="WP_192756018.1">
    <property type="nucleotide sequence ID" value="NZ_BAABJL010000128.1"/>
</dbReference>
<dbReference type="AlphaFoldDB" id="A0A927NCN5"/>
<dbReference type="Pfam" id="PF12833">
    <property type="entry name" value="HTH_18"/>
    <property type="match status" value="1"/>
</dbReference>
<evidence type="ECO:0000256" key="3">
    <source>
        <dbReference type="ARBA" id="ARBA00023125"/>
    </source>
</evidence>
<dbReference type="Proteomes" id="UP000638648">
    <property type="component" value="Unassembled WGS sequence"/>
</dbReference>
<keyword evidence="3 7" id="KW-0238">DNA-binding</keyword>
<dbReference type="InterPro" id="IPR037923">
    <property type="entry name" value="HTH-like"/>
</dbReference>
<name>A0A927NCN5_9ACTN</name>
<dbReference type="EMBL" id="JADBEM010000001">
    <property type="protein sequence ID" value="MBE1613092.1"/>
    <property type="molecule type" value="Genomic_DNA"/>
</dbReference>
<dbReference type="SUPFAM" id="SSF46689">
    <property type="entry name" value="Homeodomain-like"/>
    <property type="match status" value="2"/>
</dbReference>
<dbReference type="PROSITE" id="PS00041">
    <property type="entry name" value="HTH_ARAC_FAMILY_1"/>
    <property type="match status" value="1"/>
</dbReference>
<dbReference type="GO" id="GO:0043565">
    <property type="term" value="F:sequence-specific DNA binding"/>
    <property type="evidence" value="ECO:0007669"/>
    <property type="project" value="InterPro"/>
</dbReference>
<dbReference type="PROSITE" id="PS01124">
    <property type="entry name" value="HTH_ARAC_FAMILY_2"/>
    <property type="match status" value="1"/>
</dbReference>
<evidence type="ECO:0000313" key="8">
    <source>
        <dbReference type="Proteomes" id="UP000638648"/>
    </source>
</evidence>
<sequence>MATSREQSWLDLMAARGDQLVGDLFGYDRLPGDWALDFPRGLPEHLVYLVVAGAAAGVVSEQAVELSAGSLFWVPPRIRFRLHATGDGGLTLYRIRLATPPLMGPDGHVLLAGMWDLRASFDALVIELSGALPFRAERLRALLVVLFSGIFRAAARRSRQPPLDADQRVLLERYVDERPAGRPDAAELAAAVGLSEDYFVRRFRQTFGVAPRSWVVRRRIQVAMLMLDESSRPVGMVARDLGYPDVFLFSRQFKTVTGMSPRAWRERGSRLR</sequence>
<dbReference type="PANTHER" id="PTHR46796">
    <property type="entry name" value="HTH-TYPE TRANSCRIPTIONAL ACTIVATOR RHAS-RELATED"/>
    <property type="match status" value="1"/>
</dbReference>
<dbReference type="InterPro" id="IPR009057">
    <property type="entry name" value="Homeodomain-like_sf"/>
</dbReference>
<protein>
    <submittedName>
        <fullName evidence="7">AraC-like DNA-binding protein</fullName>
    </submittedName>
</protein>
<evidence type="ECO:0000313" key="7">
    <source>
        <dbReference type="EMBL" id="MBE1613092.1"/>
    </source>
</evidence>
<keyword evidence="2" id="KW-0805">Transcription regulation</keyword>
<dbReference type="PANTHER" id="PTHR46796:SF13">
    <property type="entry name" value="HTH-TYPE TRANSCRIPTIONAL ACTIVATOR RHAS"/>
    <property type="match status" value="1"/>
</dbReference>
<evidence type="ECO:0000259" key="6">
    <source>
        <dbReference type="PROSITE" id="PS01124"/>
    </source>
</evidence>
<evidence type="ECO:0000256" key="4">
    <source>
        <dbReference type="ARBA" id="ARBA00023159"/>
    </source>
</evidence>
<keyword evidence="4" id="KW-0010">Activator</keyword>
<evidence type="ECO:0000256" key="1">
    <source>
        <dbReference type="ARBA" id="ARBA00022490"/>
    </source>
</evidence>
<dbReference type="GO" id="GO:0003700">
    <property type="term" value="F:DNA-binding transcription factor activity"/>
    <property type="evidence" value="ECO:0007669"/>
    <property type="project" value="InterPro"/>
</dbReference>
<dbReference type="InterPro" id="IPR050204">
    <property type="entry name" value="AraC_XylS_family_regulators"/>
</dbReference>
<dbReference type="Gene3D" id="2.60.120.10">
    <property type="entry name" value="Jelly Rolls"/>
    <property type="match status" value="1"/>
</dbReference>
<feature type="domain" description="HTH araC/xylS-type" evidence="6">
    <location>
        <begin position="169"/>
        <end position="267"/>
    </location>
</feature>
<proteinExistence type="predicted"/>
<accession>A0A927NCN5</accession>
<organism evidence="7 8">
    <name type="scientific">Actinopolymorpha pittospori</name>
    <dbReference type="NCBI Taxonomy" id="648752"/>
    <lineage>
        <taxon>Bacteria</taxon>
        <taxon>Bacillati</taxon>
        <taxon>Actinomycetota</taxon>
        <taxon>Actinomycetes</taxon>
        <taxon>Propionibacteriales</taxon>
        <taxon>Actinopolymorphaceae</taxon>
        <taxon>Actinopolymorpha</taxon>
    </lineage>
</organism>
<evidence type="ECO:0000256" key="5">
    <source>
        <dbReference type="ARBA" id="ARBA00023163"/>
    </source>
</evidence>
<gene>
    <name evidence="7" type="ORF">HEB94_009940</name>
</gene>
<comment type="caution">
    <text evidence="7">The sequence shown here is derived from an EMBL/GenBank/DDBJ whole genome shotgun (WGS) entry which is preliminary data.</text>
</comment>
<dbReference type="Gene3D" id="1.10.10.60">
    <property type="entry name" value="Homeodomain-like"/>
    <property type="match status" value="2"/>
</dbReference>
<reference evidence="7" key="1">
    <citation type="submission" date="2020-10" db="EMBL/GenBank/DDBJ databases">
        <title>Sequencing the genomes of 1000 actinobacteria strains.</title>
        <authorList>
            <person name="Klenk H.-P."/>
        </authorList>
    </citation>
    <scope>NUCLEOTIDE SEQUENCE</scope>
    <source>
        <strain evidence="7">DSM 45354</strain>
    </source>
</reference>
<evidence type="ECO:0000256" key="2">
    <source>
        <dbReference type="ARBA" id="ARBA00023015"/>
    </source>
</evidence>